<dbReference type="InterPro" id="IPR006230">
    <property type="entry name" value="MutL"/>
</dbReference>
<proteinExistence type="predicted"/>
<dbReference type="AlphaFoldDB" id="A0A133PGT4"/>
<dbReference type="SUPFAM" id="SSF51395">
    <property type="entry name" value="FMN-linked oxidoreductases"/>
    <property type="match status" value="1"/>
</dbReference>
<dbReference type="PATRIC" id="fig|54005.3.peg.1821"/>
<evidence type="ECO:0000313" key="1">
    <source>
        <dbReference type="EMBL" id="KXA27787.1"/>
    </source>
</evidence>
<evidence type="ECO:0000313" key="2">
    <source>
        <dbReference type="Proteomes" id="UP000070174"/>
    </source>
</evidence>
<organism evidence="1">
    <name type="scientific">Peptoniphilus harei</name>
    <dbReference type="NCBI Taxonomy" id="54005"/>
    <lineage>
        <taxon>Bacteria</taxon>
        <taxon>Bacillati</taxon>
        <taxon>Bacillota</taxon>
        <taxon>Tissierellia</taxon>
        <taxon>Tissierellales</taxon>
        <taxon>Peptoniphilaceae</taxon>
        <taxon>Peptoniphilus</taxon>
    </lineage>
</organism>
<dbReference type="Proteomes" id="UP000070174">
    <property type="component" value="Unassembled WGS sequence"/>
</dbReference>
<evidence type="ECO:0008006" key="3">
    <source>
        <dbReference type="Google" id="ProtNLM"/>
    </source>
</evidence>
<dbReference type="NCBIfam" id="NF040745">
    <property type="entry name" value="accessory_GlmL"/>
    <property type="match status" value="1"/>
</dbReference>
<reference evidence="1 2" key="1">
    <citation type="submission" date="2016-01" db="EMBL/GenBank/DDBJ databases">
        <authorList>
            <person name="Oliw E.H."/>
        </authorList>
    </citation>
    <scope>NUCLEOTIDE SEQUENCE [LARGE SCALE GENOMIC DNA]</scope>
    <source>
        <strain evidence="1 2">CMW7756A</strain>
    </source>
</reference>
<gene>
    <name evidence="1" type="ORF">HMPREF3229_01858</name>
</gene>
<dbReference type="Pfam" id="PF13941">
    <property type="entry name" value="MutL"/>
    <property type="match status" value="1"/>
</dbReference>
<accession>A0A133PGT4</accession>
<dbReference type="RefSeq" id="WP_005953831.1">
    <property type="nucleotide sequence ID" value="NZ_JASORO010000005.1"/>
</dbReference>
<name>A0A133PGT4_9FIRM</name>
<dbReference type="PIRSF" id="PIRSF004729">
    <property type="entry name" value="MutL"/>
    <property type="match status" value="1"/>
</dbReference>
<comment type="caution">
    <text evidence="1">The sequence shown here is derived from an EMBL/GenBank/DDBJ whole genome shotgun (WGS) entry which is preliminary data.</text>
</comment>
<protein>
    <recommendedName>
        <fullName evidence="3">Glutamate mutase</fullName>
    </recommendedName>
</protein>
<dbReference type="NCBIfam" id="TIGR01319">
    <property type="entry name" value="glmL_fam"/>
    <property type="match status" value="1"/>
</dbReference>
<dbReference type="EMBL" id="LRQE01000050">
    <property type="protein sequence ID" value="KXA27787.1"/>
    <property type="molecule type" value="Genomic_DNA"/>
</dbReference>
<sequence>MIYLLVDVGSTYTKLHLVDTNKNVILAGASSYTTVETDVREGFNKAYKKLREISDVKYDKILGCSSASGGLKVIAIGFSKSLTTDAARLASLSSGARILNVYSYELKDEQVEEIKSAGADIIVLCGGTDHGNRDNIIYNAKKLAKGSVKTPVVVAGNIDTHEEIRDIFNKADVPCDFTENVMPTTNTINYRPLRQTIGDLFIKTIAHAKGIDLLSKDFEILLPTPVAVQKAMSVYAKYLDKVILSVDIGGATTDIHSIGKTYYGEENVISPPIDEPYEKRTVEGDMGMRYSATALYESVGDEPFLKFGIKDAKEKTEFRFNHTNYIPDNDEDLFFDNVLCYIATHTSLMRHVGHIKKIKTPTRTIYEQYGKDLRPAEMFIGTGGSLINSDDPKKILSAIRDLDEKYLINRDVKCYLDKEYILSSAGLISTVDEEASYKLLKKYLKEL</sequence>